<feature type="transmembrane region" description="Helical" evidence="5">
    <location>
        <begin position="154"/>
        <end position="175"/>
    </location>
</feature>
<feature type="domain" description="Methylamine utilisation protein MauE" evidence="6">
    <location>
        <begin position="6"/>
        <end position="142"/>
    </location>
</feature>
<sequence length="367" mass="41749">MLNKLIDTFSRVFVGSLFIFSGLVKLNDPIGTEIKLEEYFTVFADSFSPLFSIFIPWALGISLFLIVLEIVLGVAVLLNYRMRYTAVVLLVLMIFFTGLTFFSAYTGKVTDCGCFGDAIPLTPWQSFYKDLILMVFVLHLFWHRKRFIPSFRTGVNRTIVAFAGLLSVLVGWYAIEHLPYIDFRPYKIGNSIPQNMIAEENPIVEYRFLKDGEEVTSEKYLMPEDGYEYIDATILNEKASTPKITDYQVVDLDGNDFTEESFQGIKLLLLFQDVSKSDDESLEAIRELIAFAPGKFDVMAFTSSGPDAFENYRHEHQLAVPYYFLDATVLKAMIRSNPGIMLLKDGVVVGKWHANDVPEPDELQSKL</sequence>
<dbReference type="EMBL" id="JAIXNE010000005">
    <property type="protein sequence ID" value="MCA6078057.1"/>
    <property type="molecule type" value="Genomic_DNA"/>
</dbReference>
<proteinExistence type="predicted"/>
<dbReference type="RefSeq" id="WP_225698916.1">
    <property type="nucleotide sequence ID" value="NZ_JAIXNE010000005.1"/>
</dbReference>
<accession>A0A9X1HWH3</accession>
<protein>
    <submittedName>
        <fullName evidence="7">DoxX family protein</fullName>
    </submittedName>
</protein>
<dbReference type="Proteomes" id="UP001139409">
    <property type="component" value="Unassembled WGS sequence"/>
</dbReference>
<evidence type="ECO:0000256" key="3">
    <source>
        <dbReference type="ARBA" id="ARBA00022989"/>
    </source>
</evidence>
<dbReference type="AlphaFoldDB" id="A0A9X1HWH3"/>
<organism evidence="7 8">
    <name type="scientific">Fulvivirga sedimenti</name>
    <dbReference type="NCBI Taxonomy" id="2879465"/>
    <lineage>
        <taxon>Bacteria</taxon>
        <taxon>Pseudomonadati</taxon>
        <taxon>Bacteroidota</taxon>
        <taxon>Cytophagia</taxon>
        <taxon>Cytophagales</taxon>
        <taxon>Fulvivirgaceae</taxon>
        <taxon>Fulvivirga</taxon>
    </lineage>
</organism>
<evidence type="ECO:0000256" key="2">
    <source>
        <dbReference type="ARBA" id="ARBA00022692"/>
    </source>
</evidence>
<gene>
    <name evidence="7" type="ORF">LDX50_24495</name>
</gene>
<comment type="caution">
    <text evidence="7">The sequence shown here is derived from an EMBL/GenBank/DDBJ whole genome shotgun (WGS) entry which is preliminary data.</text>
</comment>
<feature type="transmembrane region" description="Helical" evidence="5">
    <location>
        <begin position="50"/>
        <end position="77"/>
    </location>
</feature>
<dbReference type="GO" id="GO:0016020">
    <property type="term" value="C:membrane"/>
    <property type="evidence" value="ECO:0007669"/>
    <property type="project" value="UniProtKB-SubCell"/>
</dbReference>
<feature type="transmembrane region" description="Helical" evidence="5">
    <location>
        <begin position="126"/>
        <end position="142"/>
    </location>
</feature>
<keyword evidence="4 5" id="KW-0472">Membrane</keyword>
<keyword evidence="2 5" id="KW-0812">Transmembrane</keyword>
<keyword evidence="3 5" id="KW-1133">Transmembrane helix</keyword>
<dbReference type="Pfam" id="PF07291">
    <property type="entry name" value="MauE"/>
    <property type="match status" value="1"/>
</dbReference>
<evidence type="ECO:0000313" key="8">
    <source>
        <dbReference type="Proteomes" id="UP001139409"/>
    </source>
</evidence>
<reference evidence="7" key="1">
    <citation type="submission" date="2021-09" db="EMBL/GenBank/DDBJ databases">
        <title>Fulvivirga sp. isolated from coastal sediment.</title>
        <authorList>
            <person name="Yu H."/>
        </authorList>
    </citation>
    <scope>NUCLEOTIDE SEQUENCE</scope>
    <source>
        <strain evidence="7">1062</strain>
    </source>
</reference>
<dbReference type="NCBIfam" id="NF045576">
    <property type="entry name" value="BT_3928_fam"/>
    <property type="match status" value="1"/>
</dbReference>
<feature type="transmembrane region" description="Helical" evidence="5">
    <location>
        <begin position="84"/>
        <end position="106"/>
    </location>
</feature>
<evidence type="ECO:0000256" key="5">
    <source>
        <dbReference type="SAM" id="Phobius"/>
    </source>
</evidence>
<evidence type="ECO:0000313" key="7">
    <source>
        <dbReference type="EMBL" id="MCA6078057.1"/>
    </source>
</evidence>
<keyword evidence="8" id="KW-1185">Reference proteome</keyword>
<evidence type="ECO:0000259" key="6">
    <source>
        <dbReference type="Pfam" id="PF07291"/>
    </source>
</evidence>
<evidence type="ECO:0000256" key="1">
    <source>
        <dbReference type="ARBA" id="ARBA00004141"/>
    </source>
</evidence>
<dbReference type="GO" id="GO:0030416">
    <property type="term" value="P:methylamine metabolic process"/>
    <property type="evidence" value="ECO:0007669"/>
    <property type="project" value="InterPro"/>
</dbReference>
<dbReference type="InterPro" id="IPR009908">
    <property type="entry name" value="Methylamine_util_MauE"/>
</dbReference>
<name>A0A9X1HWH3_9BACT</name>
<evidence type="ECO:0000256" key="4">
    <source>
        <dbReference type="ARBA" id="ARBA00023136"/>
    </source>
</evidence>
<comment type="subcellular location">
    <subcellularLocation>
        <location evidence="1">Membrane</location>
        <topology evidence="1">Multi-pass membrane protein</topology>
    </subcellularLocation>
</comment>